<keyword evidence="4" id="KW-0732">Signal</keyword>
<comment type="caution">
    <text evidence="5">The sequence shown here is derived from an EMBL/GenBank/DDBJ whole genome shotgun (WGS) entry which is preliminary data.</text>
</comment>
<dbReference type="EMBL" id="DVFT01000042">
    <property type="protein sequence ID" value="HIQ95509.1"/>
    <property type="molecule type" value="Genomic_DNA"/>
</dbReference>
<keyword evidence="2" id="KW-0175">Coiled coil</keyword>
<feature type="signal peptide" evidence="4">
    <location>
        <begin position="1"/>
        <end position="25"/>
    </location>
</feature>
<evidence type="ECO:0000313" key="6">
    <source>
        <dbReference type="Proteomes" id="UP000886886"/>
    </source>
</evidence>
<protein>
    <submittedName>
        <fullName evidence="5">InlB B-repeat-containing protein</fullName>
    </submittedName>
</protein>
<dbReference type="Pfam" id="PF09479">
    <property type="entry name" value="Flg_new"/>
    <property type="match status" value="1"/>
</dbReference>
<evidence type="ECO:0000256" key="3">
    <source>
        <dbReference type="SAM" id="MobiDB-lite"/>
    </source>
</evidence>
<feature type="compositionally biased region" description="Low complexity" evidence="3">
    <location>
        <begin position="62"/>
        <end position="72"/>
    </location>
</feature>
<dbReference type="AlphaFoldDB" id="A0A9D1D198"/>
<evidence type="ECO:0000256" key="4">
    <source>
        <dbReference type="SAM" id="SignalP"/>
    </source>
</evidence>
<organism evidence="5 6">
    <name type="scientific">Candidatus Limivivens merdigallinarum</name>
    <dbReference type="NCBI Taxonomy" id="2840859"/>
    <lineage>
        <taxon>Bacteria</taxon>
        <taxon>Bacillati</taxon>
        <taxon>Bacillota</taxon>
        <taxon>Clostridia</taxon>
        <taxon>Lachnospirales</taxon>
        <taxon>Lachnospiraceae</taxon>
        <taxon>Lachnospiraceae incertae sedis</taxon>
        <taxon>Candidatus Limivivens</taxon>
    </lineage>
</organism>
<gene>
    <name evidence="5" type="ORF">IAB26_03005</name>
</gene>
<accession>A0A9D1D198</accession>
<evidence type="ECO:0000256" key="1">
    <source>
        <dbReference type="ARBA" id="ARBA00004196"/>
    </source>
</evidence>
<comment type="subcellular location">
    <subcellularLocation>
        <location evidence="1">Cell envelope</location>
    </subcellularLocation>
</comment>
<feature type="compositionally biased region" description="Acidic residues" evidence="3">
    <location>
        <begin position="307"/>
        <end position="324"/>
    </location>
</feature>
<feature type="chain" id="PRO_5039170348" evidence="4">
    <location>
        <begin position="26"/>
        <end position="904"/>
    </location>
</feature>
<feature type="non-terminal residue" evidence="5">
    <location>
        <position position="904"/>
    </location>
</feature>
<feature type="region of interest" description="Disordered" evidence="3">
    <location>
        <begin position="299"/>
        <end position="327"/>
    </location>
</feature>
<dbReference type="Gene3D" id="2.60.40.4270">
    <property type="entry name" value="Listeria-Bacteroides repeat domain"/>
    <property type="match status" value="1"/>
</dbReference>
<feature type="compositionally biased region" description="Basic and acidic residues" evidence="3">
    <location>
        <begin position="177"/>
        <end position="194"/>
    </location>
</feature>
<dbReference type="InterPro" id="IPR013378">
    <property type="entry name" value="InlB-like_B-rpt"/>
</dbReference>
<feature type="compositionally biased region" description="Low complexity" evidence="3">
    <location>
        <begin position="106"/>
        <end position="116"/>
    </location>
</feature>
<reference evidence="5" key="2">
    <citation type="journal article" date="2021" name="PeerJ">
        <title>Extensive microbial diversity within the chicken gut microbiome revealed by metagenomics and culture.</title>
        <authorList>
            <person name="Gilroy R."/>
            <person name="Ravi A."/>
            <person name="Getino M."/>
            <person name="Pursley I."/>
            <person name="Horton D.L."/>
            <person name="Alikhan N.F."/>
            <person name="Baker D."/>
            <person name="Gharbi K."/>
            <person name="Hall N."/>
            <person name="Watson M."/>
            <person name="Adriaenssens E.M."/>
            <person name="Foster-Nyarko E."/>
            <person name="Jarju S."/>
            <person name="Secka A."/>
            <person name="Antonio M."/>
            <person name="Oren A."/>
            <person name="Chaudhuri R.R."/>
            <person name="La Ragione R."/>
            <person name="Hildebrand F."/>
            <person name="Pallen M.J."/>
        </authorList>
    </citation>
    <scope>NUCLEOTIDE SEQUENCE</scope>
    <source>
        <strain evidence="5">ChiSjej3B21-11622</strain>
    </source>
</reference>
<feature type="compositionally biased region" description="Basic and acidic residues" evidence="3">
    <location>
        <begin position="91"/>
        <end position="105"/>
    </location>
</feature>
<evidence type="ECO:0000313" key="5">
    <source>
        <dbReference type="EMBL" id="HIQ95509.1"/>
    </source>
</evidence>
<dbReference type="GO" id="GO:0030313">
    <property type="term" value="C:cell envelope"/>
    <property type="evidence" value="ECO:0007669"/>
    <property type="project" value="UniProtKB-SubCell"/>
</dbReference>
<feature type="compositionally biased region" description="Basic and acidic residues" evidence="3">
    <location>
        <begin position="117"/>
        <end position="141"/>
    </location>
</feature>
<reference evidence="5" key="1">
    <citation type="submission" date="2020-10" db="EMBL/GenBank/DDBJ databases">
        <authorList>
            <person name="Gilroy R."/>
        </authorList>
    </citation>
    <scope>NUCLEOTIDE SEQUENCE</scope>
    <source>
        <strain evidence="5">ChiSjej3B21-11622</strain>
    </source>
</reference>
<feature type="compositionally biased region" description="Low complexity" evidence="3">
    <location>
        <begin position="42"/>
        <end position="52"/>
    </location>
</feature>
<dbReference type="InterPro" id="IPR042229">
    <property type="entry name" value="Listeria/Bacterioides_rpt_sf"/>
</dbReference>
<feature type="compositionally biased region" description="Basic and acidic residues" evidence="3">
    <location>
        <begin position="150"/>
        <end position="170"/>
    </location>
</feature>
<dbReference type="Proteomes" id="UP000886886">
    <property type="component" value="Unassembled WGS sequence"/>
</dbReference>
<feature type="region of interest" description="Disordered" evidence="3">
    <location>
        <begin position="41"/>
        <end position="214"/>
    </location>
</feature>
<sequence length="904" mass="96813">MEKARKWKRVIAILLTVTMIFQNGASVTASGDLHMVPETNVESEAAAQAAAESEAKAKAESEAAAQAAAESEAQAKAESEAAAKAAAESEAQAKAESEAAAKAESEAAAQAAAESEAQAKAESEAAAKAAAESEAKAKAESESQAAAESEAAKAESESQAKETETTKPEESETTAPTEKETEAPTEKETEKESETPAPAESEATKPAESETAPVTYKVTFEQNAALHGTISVDNAAVDVSAYYKEVEQNQAFRFTVTASEGYEVEFVRLDNVDLPKTENPNEYQIPNVTKDSQVVVSYKEVPQSEAEGSDTSEETAESESEPAESETAVQNLVTFTGENVTITANGTAVTDGTAMALDGKIVFTIVPAEGFAVTEVLVDGNIPARTTGNPNEYIIEGIQTDATVVSIATQAVETEVAETESEVVESETEVPETETEEVMPAQTFSQIAGDTAVTVNVPEGALPEGTTMSAVPVTADTVIAAVEDQIAADGKEIVDVVAVDITFYDKEGKEIQPEADVEVTFGNAALSAEAEEAVIYHIDETANAEVITEAVPEDTEVTFQAGNFSTYAKIGIVSTKDDISILNEETDEETEKAIYTVTVYRREGNSTTRISSTQYEEGDQYRIEVLSVPGYIVEPQDAEGNPILPVNGYVTGEVTGDIQIFMTLTADTVNYVVKHRLQNLDGITYADPEKGSEYYEVKQGLTDSETSVEIKEIPGFTPQAYIPTTIAGDGSTVVEIKYNRNQVSLSYDSDGGTYVNRQFALYGQEVTVSSQETRKDGYRFGGWYDENNQKVEIGSKLELTGNKTLTARWIGERVNYQIVYFQEQNDGSYKAVETKTGLSAIAGTEVTVTEGSENAPARKFPYYHFKGADTVTVAGDGSTSINVYYDLNVYTLQFTLKDGSQYSD</sequence>
<evidence type="ECO:0000256" key="2">
    <source>
        <dbReference type="SAM" id="Coils"/>
    </source>
</evidence>
<feature type="coiled-coil region" evidence="2">
    <location>
        <begin position="409"/>
        <end position="436"/>
    </location>
</feature>
<name>A0A9D1D198_9FIRM</name>
<proteinExistence type="predicted"/>